<dbReference type="GO" id="GO:0005765">
    <property type="term" value="C:lysosomal membrane"/>
    <property type="evidence" value="ECO:0007669"/>
    <property type="project" value="UniProtKB-SubCell"/>
</dbReference>
<dbReference type="Proteomes" id="UP000694388">
    <property type="component" value="Unplaced"/>
</dbReference>
<evidence type="ECO:0000256" key="5">
    <source>
        <dbReference type="ARBA" id="ARBA00022448"/>
    </source>
</evidence>
<evidence type="ECO:0000313" key="14">
    <source>
        <dbReference type="Proteomes" id="UP000694388"/>
    </source>
</evidence>
<evidence type="ECO:0000313" key="13">
    <source>
        <dbReference type="Ensembl" id="ENSEBUP00000007455.1"/>
    </source>
</evidence>
<evidence type="ECO:0000256" key="7">
    <source>
        <dbReference type="ARBA" id="ARBA00022753"/>
    </source>
</evidence>
<dbReference type="GO" id="GO:0020037">
    <property type="term" value="F:heme binding"/>
    <property type="evidence" value="ECO:0007669"/>
    <property type="project" value="TreeGrafter"/>
</dbReference>
<dbReference type="Ensembl" id="ENSEBUT00000007937.1">
    <property type="protein sequence ID" value="ENSEBUP00000007455.1"/>
    <property type="gene ID" value="ENSEBUG00000004874.1"/>
</dbReference>
<comment type="subcellular location">
    <subcellularLocation>
        <location evidence="2">Cytoplasmic vesicle</location>
        <location evidence="2">Phagosome membrane</location>
        <topology evidence="2">Multi-pass membrane protein</topology>
    </subcellularLocation>
    <subcellularLocation>
        <location evidence="3">Endosome membrane</location>
        <topology evidence="3">Multi-pass membrane protein</topology>
    </subcellularLocation>
    <subcellularLocation>
        <location evidence="1">Lysosome membrane</location>
        <topology evidence="1">Multi-pass membrane protein</topology>
    </subcellularLocation>
</comment>
<comment type="catalytic activity">
    <reaction evidence="11">
        <text>heme b(in) = heme b(out)</text>
        <dbReference type="Rhea" id="RHEA:75443"/>
        <dbReference type="ChEBI" id="CHEBI:60344"/>
    </reaction>
</comment>
<evidence type="ECO:0000256" key="12">
    <source>
        <dbReference type="SAM" id="Phobius"/>
    </source>
</evidence>
<feature type="transmembrane region" description="Helical" evidence="12">
    <location>
        <begin position="37"/>
        <end position="61"/>
    </location>
</feature>
<evidence type="ECO:0000256" key="11">
    <source>
        <dbReference type="ARBA" id="ARBA00035075"/>
    </source>
</evidence>
<dbReference type="PANTHER" id="PTHR31525:SF1">
    <property type="entry name" value="HEME TRANSPORTER HRG1"/>
    <property type="match status" value="1"/>
</dbReference>
<dbReference type="GO" id="GO:0015232">
    <property type="term" value="F:heme transmembrane transporter activity"/>
    <property type="evidence" value="ECO:0007669"/>
    <property type="project" value="InterPro"/>
</dbReference>
<dbReference type="GO" id="GO:0005886">
    <property type="term" value="C:plasma membrane"/>
    <property type="evidence" value="ECO:0007669"/>
    <property type="project" value="TreeGrafter"/>
</dbReference>
<reference evidence="13" key="1">
    <citation type="submission" date="2025-08" db="UniProtKB">
        <authorList>
            <consortium name="Ensembl"/>
        </authorList>
    </citation>
    <scope>IDENTIFICATION</scope>
</reference>
<dbReference type="GO" id="GO:0010008">
    <property type="term" value="C:endosome membrane"/>
    <property type="evidence" value="ECO:0007669"/>
    <property type="project" value="UniProtKB-SubCell"/>
</dbReference>
<evidence type="ECO:0000256" key="2">
    <source>
        <dbReference type="ARBA" id="ARBA00004265"/>
    </source>
</evidence>
<dbReference type="PANTHER" id="PTHR31525">
    <property type="entry name" value="HEME TRANSPORTER HRG1"/>
    <property type="match status" value="1"/>
</dbReference>
<protein>
    <submittedName>
        <fullName evidence="13">Uncharacterized protein</fullName>
    </submittedName>
</protein>
<dbReference type="AlphaFoldDB" id="A0A8C4NIV5"/>
<evidence type="ECO:0000256" key="3">
    <source>
        <dbReference type="ARBA" id="ARBA00004337"/>
    </source>
</evidence>
<dbReference type="GO" id="GO:0030670">
    <property type="term" value="C:phagocytic vesicle membrane"/>
    <property type="evidence" value="ECO:0007669"/>
    <property type="project" value="UniProtKB-SubCell"/>
</dbReference>
<keyword evidence="7" id="KW-0967">Endosome</keyword>
<feature type="transmembrane region" description="Helical" evidence="12">
    <location>
        <begin position="6"/>
        <end position="25"/>
    </location>
</feature>
<dbReference type="GeneTree" id="ENSGT00940000173720"/>
<name>A0A8C4NIV5_EPTBU</name>
<organism evidence="13 14">
    <name type="scientific">Eptatretus burgeri</name>
    <name type="common">Inshore hagfish</name>
    <dbReference type="NCBI Taxonomy" id="7764"/>
    <lineage>
        <taxon>Eukaryota</taxon>
        <taxon>Metazoa</taxon>
        <taxon>Chordata</taxon>
        <taxon>Craniata</taxon>
        <taxon>Vertebrata</taxon>
        <taxon>Cyclostomata</taxon>
        <taxon>Myxini</taxon>
        <taxon>Myxiniformes</taxon>
        <taxon>Myxinidae</taxon>
        <taxon>Eptatretinae</taxon>
        <taxon>Eptatretus</taxon>
    </lineage>
</organism>
<keyword evidence="9 12" id="KW-0472">Membrane</keyword>
<proteinExistence type="inferred from homology"/>
<keyword evidence="8 12" id="KW-1133">Transmembrane helix</keyword>
<evidence type="ECO:0000256" key="9">
    <source>
        <dbReference type="ARBA" id="ARBA00023136"/>
    </source>
</evidence>
<feature type="transmembrane region" description="Helical" evidence="12">
    <location>
        <begin position="67"/>
        <end position="84"/>
    </location>
</feature>
<evidence type="ECO:0000256" key="4">
    <source>
        <dbReference type="ARBA" id="ARBA00006203"/>
    </source>
</evidence>
<evidence type="ECO:0000256" key="10">
    <source>
        <dbReference type="ARBA" id="ARBA00023228"/>
    </source>
</evidence>
<reference evidence="13" key="2">
    <citation type="submission" date="2025-09" db="UniProtKB">
        <authorList>
            <consortium name="Ensembl"/>
        </authorList>
    </citation>
    <scope>IDENTIFICATION</scope>
</reference>
<keyword evidence="10" id="KW-0458">Lysosome</keyword>
<keyword evidence="14" id="KW-1185">Reference proteome</keyword>
<keyword evidence="5" id="KW-0813">Transport</keyword>
<dbReference type="InterPro" id="IPR026218">
    <property type="entry name" value="HRG"/>
</dbReference>
<evidence type="ECO:0000256" key="8">
    <source>
        <dbReference type="ARBA" id="ARBA00022989"/>
    </source>
</evidence>
<comment type="similarity">
    <text evidence="4">Belongs to the HRG family.</text>
</comment>
<evidence type="ECO:0000256" key="6">
    <source>
        <dbReference type="ARBA" id="ARBA00022692"/>
    </source>
</evidence>
<sequence>MSNPFSHLIGVLAAWVLVTHVMYLRDYWRTWLRGLRIFCIAGVLAQLVFIAAAIAFIILAAQDAKTLLSLLGFFWAFSLSFYTHRYRHEFAEFRLLLDF</sequence>
<evidence type="ECO:0000256" key="1">
    <source>
        <dbReference type="ARBA" id="ARBA00004155"/>
    </source>
</evidence>
<accession>A0A8C4NIV5</accession>
<keyword evidence="6 12" id="KW-0812">Transmembrane</keyword>